<comment type="caution">
    <text evidence="1">The sequence shown here is derived from an EMBL/GenBank/DDBJ whole genome shotgun (WGS) entry which is preliminary data.</text>
</comment>
<accession>A0ABQ4KQE4</accession>
<reference evidence="1 2" key="1">
    <citation type="submission" date="2021-03" db="EMBL/GenBank/DDBJ databases">
        <title>Antimicrobial resistance genes in bacteria isolated from Japanese honey, and their potential for conferring macrolide and lincosamide resistance in the American foulbrood pathogen Paenibacillus larvae.</title>
        <authorList>
            <person name="Okamoto M."/>
            <person name="Kumagai M."/>
            <person name="Kanamori H."/>
            <person name="Takamatsu D."/>
        </authorList>
    </citation>
    <scope>NUCLEOTIDE SEQUENCE [LARGE SCALE GENOMIC DNA]</scope>
    <source>
        <strain evidence="1 2">J6TS1</strain>
    </source>
</reference>
<name>A0ABQ4KQE4_SIMTE</name>
<protein>
    <submittedName>
        <fullName evidence="1">Uncharacterized protein</fullName>
    </submittedName>
</protein>
<gene>
    <name evidence="1" type="ORF">J6TS1_01210</name>
</gene>
<organism evidence="1 2">
    <name type="scientific">Siminovitchia terrae</name>
    <name type="common">Bacillus terrae</name>
    <dbReference type="NCBI Taxonomy" id="1914933"/>
    <lineage>
        <taxon>Bacteria</taxon>
        <taxon>Bacillati</taxon>
        <taxon>Bacillota</taxon>
        <taxon>Bacilli</taxon>
        <taxon>Bacillales</taxon>
        <taxon>Bacillaceae</taxon>
        <taxon>Siminovitchia</taxon>
    </lineage>
</organism>
<evidence type="ECO:0000313" key="1">
    <source>
        <dbReference type="EMBL" id="GIN94251.1"/>
    </source>
</evidence>
<dbReference type="Proteomes" id="UP000680670">
    <property type="component" value="Unassembled WGS sequence"/>
</dbReference>
<keyword evidence="2" id="KW-1185">Reference proteome</keyword>
<dbReference type="EMBL" id="BORJ01000001">
    <property type="protein sequence ID" value="GIN94251.1"/>
    <property type="molecule type" value="Genomic_DNA"/>
</dbReference>
<evidence type="ECO:0000313" key="2">
    <source>
        <dbReference type="Proteomes" id="UP000680670"/>
    </source>
</evidence>
<sequence length="50" mass="5620">MVNCYEAKKTPENIWVTRSKPWDLGYGQKVSLLEGKTGGFSVNCLEVVED</sequence>
<proteinExistence type="predicted"/>